<dbReference type="PANTHER" id="PTHR43685:SF2">
    <property type="entry name" value="GLYCOSYLTRANSFERASE 2-LIKE DOMAIN-CONTAINING PROTEIN"/>
    <property type="match status" value="1"/>
</dbReference>
<dbReference type="HOGENOM" id="CLU_025996_19_9_0"/>
<dbReference type="InterPro" id="IPR029044">
    <property type="entry name" value="Nucleotide-diphossugar_trans"/>
</dbReference>
<keyword evidence="3" id="KW-1185">Reference proteome</keyword>
<dbReference type="EMBL" id="ADVR01000012">
    <property type="protein sequence ID" value="EFO81432.1"/>
    <property type="molecule type" value="Genomic_DNA"/>
</dbReference>
<dbReference type="Pfam" id="PF00535">
    <property type="entry name" value="Glycos_transf_2"/>
    <property type="match status" value="1"/>
</dbReference>
<keyword evidence="2" id="KW-0808">Transferase</keyword>
<evidence type="ECO:0000259" key="1">
    <source>
        <dbReference type="Pfam" id="PF00535"/>
    </source>
</evidence>
<dbReference type="SUPFAM" id="SSF53448">
    <property type="entry name" value="Nucleotide-diphospho-sugar transferases"/>
    <property type="match status" value="1"/>
</dbReference>
<dbReference type="Gene3D" id="3.90.550.10">
    <property type="entry name" value="Spore Coat Polysaccharide Biosynthesis Protein SpsA, Chain A"/>
    <property type="match status" value="1"/>
</dbReference>
<dbReference type="CDD" id="cd00761">
    <property type="entry name" value="Glyco_tranf_GTA_type"/>
    <property type="match status" value="1"/>
</dbReference>
<evidence type="ECO:0000313" key="2">
    <source>
        <dbReference type="EMBL" id="EFO81432.1"/>
    </source>
</evidence>
<feature type="domain" description="Glycosyltransferase 2-like" evidence="1">
    <location>
        <begin position="90"/>
        <end position="258"/>
    </location>
</feature>
<accession>E1IBL3</accession>
<organism evidence="2 3">
    <name type="scientific">Oscillochloris trichoides DG-6</name>
    <dbReference type="NCBI Taxonomy" id="765420"/>
    <lineage>
        <taxon>Bacteria</taxon>
        <taxon>Bacillati</taxon>
        <taxon>Chloroflexota</taxon>
        <taxon>Chloroflexia</taxon>
        <taxon>Chloroflexales</taxon>
        <taxon>Chloroflexineae</taxon>
        <taxon>Oscillochloridaceae</taxon>
        <taxon>Oscillochloris</taxon>
    </lineage>
</organism>
<comment type="caution">
    <text evidence="2">The sequence shown here is derived from an EMBL/GenBank/DDBJ whole genome shotgun (WGS) entry which is preliminary data.</text>
</comment>
<dbReference type="Proteomes" id="UP000054010">
    <property type="component" value="Unassembled WGS sequence"/>
</dbReference>
<dbReference type="STRING" id="765420.OSCT_0714"/>
<sequence length="400" mass="44241">MLASIISIDLTAPIPAVEVVPPYESLLVLARIGHVPVALVSIPIPPALGCITPKHLHATLVAATRPLLWEQGIERQLQQQSDPTEWPAISVVVCTRDRPAALAHCLAALKALDYPNYEVVVVDNASREASTAEVVAHAGLRYVREDRPGLDWARNCGAAAAQHDIIAYTDDDVRVDSGWLRGLARAFADPQVDAVTGLVLPAELDTDAQALFETYGGMSKGMRPRRFQHETLRSDQLIGVHALGVGANMAYRRHVLAHVGGFDTALDVGTPSGGGGDLDMFHRVLVAGFTFHYEPTAMVWHQHRRDMAGLQRQIENNGRAFGAYLLKIWKQRSAPRHVTARFAYRWMRHYLLPQVWRSIKRSHHVPLSLTLGELRGAIDAPRAFRATYLHDHRLRTRTGA</sequence>
<name>E1IBL3_9CHLR</name>
<dbReference type="InterPro" id="IPR050834">
    <property type="entry name" value="Glycosyltransf_2"/>
</dbReference>
<dbReference type="InterPro" id="IPR001173">
    <property type="entry name" value="Glyco_trans_2-like"/>
</dbReference>
<evidence type="ECO:0000313" key="3">
    <source>
        <dbReference type="Proteomes" id="UP000054010"/>
    </source>
</evidence>
<protein>
    <submittedName>
        <fullName evidence="2">Glycosyl transferase, group 2 family protein</fullName>
    </submittedName>
</protein>
<dbReference type="GO" id="GO:0016740">
    <property type="term" value="F:transferase activity"/>
    <property type="evidence" value="ECO:0007669"/>
    <property type="project" value="UniProtKB-KW"/>
</dbReference>
<gene>
    <name evidence="2" type="ORF">OSCT_0714</name>
</gene>
<dbReference type="OrthoDB" id="9813495at2"/>
<dbReference type="AlphaFoldDB" id="E1IBL3"/>
<reference evidence="2 3" key="1">
    <citation type="journal article" date="2011" name="J. Bacteriol.">
        <title>Draft genome sequence of the anoxygenic filamentous phototrophic bacterium Oscillochloris trichoides subsp. DG-6.</title>
        <authorList>
            <person name="Kuznetsov B.B."/>
            <person name="Ivanovsky R.N."/>
            <person name="Keppen O.I."/>
            <person name="Sukhacheva M.V."/>
            <person name="Bumazhkin B.K."/>
            <person name="Patutina E.O."/>
            <person name="Beletsky A.V."/>
            <person name="Mardanov A.V."/>
            <person name="Baslerov R.V."/>
            <person name="Panteleeva A.N."/>
            <person name="Kolganova T.V."/>
            <person name="Ravin N.V."/>
            <person name="Skryabin K.G."/>
        </authorList>
    </citation>
    <scope>NUCLEOTIDE SEQUENCE [LARGE SCALE GENOMIC DNA]</scope>
    <source>
        <strain evidence="2 3">DG-6</strain>
    </source>
</reference>
<proteinExistence type="predicted"/>
<dbReference type="eggNOG" id="COG1216">
    <property type="taxonomic scope" value="Bacteria"/>
</dbReference>
<dbReference type="PANTHER" id="PTHR43685">
    <property type="entry name" value="GLYCOSYLTRANSFERASE"/>
    <property type="match status" value="1"/>
</dbReference>